<dbReference type="AlphaFoldDB" id="R0JNB4"/>
<dbReference type="OrthoDB" id="10447881at2759"/>
<gene>
    <name evidence="2" type="ORF">SETTUDRAFT_34219</name>
</gene>
<organism evidence="2 3">
    <name type="scientific">Exserohilum turcicum (strain 28A)</name>
    <name type="common">Northern leaf blight fungus</name>
    <name type="synonym">Setosphaeria turcica</name>
    <dbReference type="NCBI Taxonomy" id="671987"/>
    <lineage>
        <taxon>Eukaryota</taxon>
        <taxon>Fungi</taxon>
        <taxon>Dikarya</taxon>
        <taxon>Ascomycota</taxon>
        <taxon>Pezizomycotina</taxon>
        <taxon>Dothideomycetes</taxon>
        <taxon>Pleosporomycetidae</taxon>
        <taxon>Pleosporales</taxon>
        <taxon>Pleosporineae</taxon>
        <taxon>Pleosporaceae</taxon>
        <taxon>Exserohilum</taxon>
    </lineage>
</organism>
<feature type="signal peptide" evidence="1">
    <location>
        <begin position="1"/>
        <end position="21"/>
    </location>
</feature>
<dbReference type="HOGENOM" id="CLU_1327107_0_0_1"/>
<evidence type="ECO:0000256" key="1">
    <source>
        <dbReference type="SAM" id="SignalP"/>
    </source>
</evidence>
<dbReference type="GeneID" id="19403884"/>
<protein>
    <submittedName>
        <fullName evidence="2">Uncharacterized protein</fullName>
    </submittedName>
</protein>
<accession>R0JNB4</accession>
<dbReference type="Proteomes" id="UP000016935">
    <property type="component" value="Unassembled WGS sequence"/>
</dbReference>
<evidence type="ECO:0000313" key="3">
    <source>
        <dbReference type="Proteomes" id="UP000016935"/>
    </source>
</evidence>
<feature type="chain" id="PRO_5004342778" evidence="1">
    <location>
        <begin position="22"/>
        <end position="207"/>
    </location>
</feature>
<dbReference type="EMBL" id="KB908844">
    <property type="protein sequence ID" value="EOA82678.1"/>
    <property type="molecule type" value="Genomic_DNA"/>
</dbReference>
<proteinExistence type="predicted"/>
<reference evidence="2 3" key="1">
    <citation type="journal article" date="2012" name="PLoS Pathog.">
        <title>Diverse lifestyles and strategies of plant pathogenesis encoded in the genomes of eighteen Dothideomycetes fungi.</title>
        <authorList>
            <person name="Ohm R.A."/>
            <person name="Feau N."/>
            <person name="Henrissat B."/>
            <person name="Schoch C.L."/>
            <person name="Horwitz B.A."/>
            <person name="Barry K.W."/>
            <person name="Condon B.J."/>
            <person name="Copeland A.C."/>
            <person name="Dhillon B."/>
            <person name="Glaser F."/>
            <person name="Hesse C.N."/>
            <person name="Kosti I."/>
            <person name="LaButti K."/>
            <person name="Lindquist E.A."/>
            <person name="Lucas S."/>
            <person name="Salamov A.A."/>
            <person name="Bradshaw R.E."/>
            <person name="Ciuffetti L."/>
            <person name="Hamelin R.C."/>
            <person name="Kema G.H.J."/>
            <person name="Lawrence C."/>
            <person name="Scott J.A."/>
            <person name="Spatafora J.W."/>
            <person name="Turgeon B.G."/>
            <person name="de Wit P.J.G.M."/>
            <person name="Zhong S."/>
            <person name="Goodwin S.B."/>
            <person name="Grigoriev I.V."/>
        </authorList>
    </citation>
    <scope>NUCLEOTIDE SEQUENCE [LARGE SCALE GENOMIC DNA]</scope>
    <source>
        <strain evidence="3">28A</strain>
    </source>
</reference>
<name>R0JNB4_EXST2</name>
<evidence type="ECO:0000313" key="2">
    <source>
        <dbReference type="EMBL" id="EOA82678.1"/>
    </source>
</evidence>
<keyword evidence="3" id="KW-1185">Reference proteome</keyword>
<reference evidence="2 3" key="2">
    <citation type="journal article" date="2013" name="PLoS Genet.">
        <title>Comparative genome structure, secondary metabolite, and effector coding capacity across Cochliobolus pathogens.</title>
        <authorList>
            <person name="Condon B.J."/>
            <person name="Leng Y."/>
            <person name="Wu D."/>
            <person name="Bushley K.E."/>
            <person name="Ohm R.A."/>
            <person name="Otillar R."/>
            <person name="Martin J."/>
            <person name="Schackwitz W."/>
            <person name="Grimwood J."/>
            <person name="MohdZainudin N."/>
            <person name="Xue C."/>
            <person name="Wang R."/>
            <person name="Manning V.A."/>
            <person name="Dhillon B."/>
            <person name="Tu Z.J."/>
            <person name="Steffenson B.J."/>
            <person name="Salamov A."/>
            <person name="Sun H."/>
            <person name="Lowry S."/>
            <person name="LaButti K."/>
            <person name="Han J."/>
            <person name="Copeland A."/>
            <person name="Lindquist E."/>
            <person name="Barry K."/>
            <person name="Schmutz J."/>
            <person name="Baker S.E."/>
            <person name="Ciuffetti L.M."/>
            <person name="Grigoriev I.V."/>
            <person name="Zhong S."/>
            <person name="Turgeon B.G."/>
        </authorList>
    </citation>
    <scope>NUCLEOTIDE SEQUENCE [LARGE SCALE GENOMIC DNA]</scope>
    <source>
        <strain evidence="3">28A</strain>
    </source>
</reference>
<sequence length="207" mass="21794">MWTYYLIAHLFLVIQNYGALANQVKTTNSSHSVAPSSISDNFLNMMPVNGSASLRSFDVAQLTVPSASVTAQESQFLLLTPNYAKVELHLGDLHGSGVIQLTSSSTVLTTGNPVLGVASAPCTPTIQNIPESILVSIQSSAARSNNTVSLAAVPTPTGPSNNTNFNIPRLSASAQQSMSGELKWKPFASPYFSVVAAAVSIPFVLLL</sequence>
<keyword evidence="1" id="KW-0732">Signal</keyword>
<dbReference type="RefSeq" id="XP_008029453.1">
    <property type="nucleotide sequence ID" value="XM_008031262.1"/>
</dbReference>